<dbReference type="EMBL" id="JJPF01000076">
    <property type="protein sequence ID" value="KKG42789.1"/>
    <property type="molecule type" value="Genomic_DNA"/>
</dbReference>
<reference evidence="8 9" key="1">
    <citation type="journal article" date="2015" name="ISME J.">
        <title>Genomic and phenotypic differentiation among Methanosarcina mazei populations from Columbia River sediment.</title>
        <authorList>
            <person name="Youngblut N.D."/>
            <person name="Wirth J.S."/>
            <person name="Henriksen J.R."/>
            <person name="Smith M."/>
            <person name="Simon H."/>
            <person name="Metcalf W.W."/>
            <person name="Whitaker R.J."/>
        </authorList>
    </citation>
    <scope>NUCLEOTIDE SEQUENCE [LARGE SCALE GENOMIC DNA]</scope>
    <source>
        <strain evidence="7 14">1.F.M.0.5</strain>
        <strain evidence="1 8">3.F.A.1A.3</strain>
        <strain evidence="2 12">3.F.A.2.12</strain>
        <strain evidence="3 13">3.F.A.2.3</strain>
        <strain evidence="4 9">3.F.A.2.5</strain>
        <strain evidence="6 10">3.F.A.2.6</strain>
        <strain evidence="5 11">3.F.A.2.7</strain>
    </source>
</reference>
<evidence type="ECO:0000313" key="7">
    <source>
        <dbReference type="EMBL" id="KKH28181.1"/>
    </source>
</evidence>
<sequence>MPLFLILPRGGKSLLAPNIKPYFTVDLKKSMYKYTNQKQKFNKKKIICPYVSKLLKTLFFLVFIKGLIISQQEF</sequence>
<evidence type="ECO:0000313" key="10">
    <source>
        <dbReference type="Proteomes" id="UP000034195"/>
    </source>
</evidence>
<dbReference type="Proteomes" id="UP000034151">
    <property type="component" value="Unassembled WGS sequence"/>
</dbReference>
<dbReference type="EMBL" id="JJPB01000021">
    <property type="protein sequence ID" value="KKG34447.1"/>
    <property type="molecule type" value="Genomic_DNA"/>
</dbReference>
<gene>
    <name evidence="2" type="ORF">DU35_02775</name>
    <name evidence="5" type="ORF">DU36_18050</name>
    <name evidence="6" type="ORF">DU38_18105</name>
    <name evidence="4" type="ORF">DU39_00145</name>
    <name evidence="3" type="ORF">DU41_19220</name>
    <name evidence="1" type="ORF">DU49_18445</name>
    <name evidence="7" type="ORF">DU60_18070</name>
</gene>
<dbReference type="Proteomes" id="UP000034243">
    <property type="component" value="Unassembled WGS sequence"/>
</dbReference>
<dbReference type="Proteomes" id="UP000034577">
    <property type="component" value="Unassembled WGS sequence"/>
</dbReference>
<evidence type="ECO:0000313" key="12">
    <source>
        <dbReference type="Proteomes" id="UP000034577"/>
    </source>
</evidence>
<evidence type="ECO:0000313" key="2">
    <source>
        <dbReference type="EMBL" id="KKG36534.1"/>
    </source>
</evidence>
<organism evidence="1 8">
    <name type="scientific">Methanosarcina mazei</name>
    <name type="common">Methanosarcina frisia</name>
    <dbReference type="NCBI Taxonomy" id="2209"/>
    <lineage>
        <taxon>Archaea</taxon>
        <taxon>Methanobacteriati</taxon>
        <taxon>Methanobacteriota</taxon>
        <taxon>Stenosarchaea group</taxon>
        <taxon>Methanomicrobia</taxon>
        <taxon>Methanosarcinales</taxon>
        <taxon>Methanosarcinaceae</taxon>
        <taxon>Methanosarcina</taxon>
    </lineage>
</organism>
<protein>
    <submittedName>
        <fullName evidence="1">Uncharacterized protein</fullName>
    </submittedName>
</protein>
<evidence type="ECO:0000313" key="4">
    <source>
        <dbReference type="EMBL" id="KKG42789.1"/>
    </source>
</evidence>
<evidence type="ECO:0000313" key="13">
    <source>
        <dbReference type="Proteomes" id="UP000034667"/>
    </source>
</evidence>
<evidence type="ECO:0000313" key="1">
    <source>
        <dbReference type="EMBL" id="KKG34447.1"/>
    </source>
</evidence>
<evidence type="ECO:0000313" key="3">
    <source>
        <dbReference type="EMBL" id="KKG40807.1"/>
    </source>
</evidence>
<dbReference type="EMBL" id="JJPG01000029">
    <property type="protein sequence ID" value="KKG55118.1"/>
    <property type="molecule type" value="Genomic_DNA"/>
</dbReference>
<dbReference type="EMBL" id="JJQE01000092">
    <property type="protein sequence ID" value="KKH28181.1"/>
    <property type="molecule type" value="Genomic_DNA"/>
</dbReference>
<evidence type="ECO:0000313" key="8">
    <source>
        <dbReference type="Proteomes" id="UP000033878"/>
    </source>
</evidence>
<evidence type="ECO:0000313" key="11">
    <source>
        <dbReference type="Proteomes" id="UP000034243"/>
    </source>
</evidence>
<dbReference type="EMBL" id="JJPH01000059">
    <property type="protein sequence ID" value="KKG52958.1"/>
    <property type="molecule type" value="Genomic_DNA"/>
</dbReference>
<dbReference type="EMBL" id="JJPE01000147">
    <property type="protein sequence ID" value="KKG40807.1"/>
    <property type="molecule type" value="Genomic_DNA"/>
</dbReference>
<evidence type="ECO:0000313" key="6">
    <source>
        <dbReference type="EMBL" id="KKG55118.1"/>
    </source>
</evidence>
<dbReference type="Proteomes" id="UP000034921">
    <property type="component" value="Unassembled WGS sequence"/>
</dbReference>
<evidence type="ECO:0000313" key="9">
    <source>
        <dbReference type="Proteomes" id="UP000034151"/>
    </source>
</evidence>
<dbReference type="Proteomes" id="UP000033878">
    <property type="component" value="Unassembled WGS sequence"/>
</dbReference>
<evidence type="ECO:0000313" key="14">
    <source>
        <dbReference type="Proteomes" id="UP000034921"/>
    </source>
</evidence>
<accession>A0A0F8E1A8</accession>
<dbReference type="EMBL" id="JJPD01000191">
    <property type="protein sequence ID" value="KKG36534.1"/>
    <property type="molecule type" value="Genomic_DNA"/>
</dbReference>
<name>A0A0F8E1A8_METMZ</name>
<proteinExistence type="predicted"/>
<dbReference type="AlphaFoldDB" id="A0A0F8E1A8"/>
<dbReference type="Proteomes" id="UP000034195">
    <property type="component" value="Unassembled WGS sequence"/>
</dbReference>
<evidence type="ECO:0000313" key="5">
    <source>
        <dbReference type="EMBL" id="KKG52958.1"/>
    </source>
</evidence>
<dbReference type="Proteomes" id="UP000034667">
    <property type="component" value="Unassembled WGS sequence"/>
</dbReference>
<comment type="caution">
    <text evidence="1">The sequence shown here is derived from an EMBL/GenBank/DDBJ whole genome shotgun (WGS) entry which is preliminary data.</text>
</comment>